<reference evidence="3" key="1">
    <citation type="journal article" date="2014" name="Science">
        <title>Structural and functional partitioning of bread wheat chromosome 3B.</title>
        <authorList>
            <person name="Choulet F."/>
            <person name="Alberti A."/>
            <person name="Theil S."/>
            <person name="Glover N."/>
            <person name="Barbe V."/>
            <person name="Daron J."/>
            <person name="Pingault L."/>
            <person name="Sourdille P."/>
            <person name="Couloux A."/>
            <person name="Paux E."/>
            <person name="Leroy P."/>
            <person name="Mangenot S."/>
            <person name="Guilhot N."/>
            <person name="Le Gouis J."/>
            <person name="Balfourier F."/>
            <person name="Alaux M."/>
            <person name="Jamilloux V."/>
            <person name="Poulain J."/>
            <person name="Durand C."/>
            <person name="Bellec A."/>
            <person name="Gaspin C."/>
            <person name="Safar J."/>
            <person name="Dolezel J."/>
            <person name="Rogers J."/>
            <person name="Vandepoele K."/>
            <person name="Aury J.M."/>
            <person name="Mayer K."/>
            <person name="Berges H."/>
            <person name="Quesneville H."/>
            <person name="Wincker P."/>
            <person name="Feuillet C."/>
        </authorList>
    </citation>
    <scope>NUCLEOTIDE SEQUENCE</scope>
</reference>
<dbReference type="InterPro" id="IPR005174">
    <property type="entry name" value="KIB1-4_b-propeller"/>
</dbReference>
<name>A0A077RVQ5_WHEAT</name>
<organism evidence="3">
    <name type="scientific">Triticum aestivum</name>
    <name type="common">Wheat</name>
    <dbReference type="NCBI Taxonomy" id="4565"/>
    <lineage>
        <taxon>Eukaryota</taxon>
        <taxon>Viridiplantae</taxon>
        <taxon>Streptophyta</taxon>
        <taxon>Embryophyta</taxon>
        <taxon>Tracheophyta</taxon>
        <taxon>Spermatophyta</taxon>
        <taxon>Magnoliopsida</taxon>
        <taxon>Liliopsida</taxon>
        <taxon>Poales</taxon>
        <taxon>Poaceae</taxon>
        <taxon>BOP clade</taxon>
        <taxon>Pooideae</taxon>
        <taxon>Triticodae</taxon>
        <taxon>Triticeae</taxon>
        <taxon>Triticinae</taxon>
        <taxon>Triticum</taxon>
    </lineage>
</organism>
<dbReference type="Gene3D" id="1.20.1280.50">
    <property type="match status" value="1"/>
</dbReference>
<evidence type="ECO:0008006" key="4">
    <source>
        <dbReference type="Google" id="ProtNLM"/>
    </source>
</evidence>
<dbReference type="SUPFAM" id="SSF101898">
    <property type="entry name" value="NHL repeat"/>
    <property type="match status" value="1"/>
</dbReference>
<dbReference type="Pfam" id="PF00646">
    <property type="entry name" value="F-box"/>
    <property type="match status" value="1"/>
</dbReference>
<dbReference type="AlphaFoldDB" id="A0A077RVQ5"/>
<evidence type="ECO:0000313" key="3">
    <source>
        <dbReference type="EMBL" id="CDM81239.1"/>
    </source>
</evidence>
<evidence type="ECO:0000259" key="2">
    <source>
        <dbReference type="Pfam" id="PF03478"/>
    </source>
</evidence>
<evidence type="ECO:0000259" key="1">
    <source>
        <dbReference type="Pfam" id="PF00646"/>
    </source>
</evidence>
<dbReference type="HOGENOM" id="CLU_019286_13_2_1"/>
<proteinExistence type="predicted"/>
<feature type="domain" description="KIB1-4 beta-propeller" evidence="2">
    <location>
        <begin position="76"/>
        <end position="376"/>
    </location>
</feature>
<accession>A0A077RVQ5</accession>
<dbReference type="PANTHER" id="PTHR44586">
    <property type="entry name" value="F-BOX DOMAIN CONTAINING PROTEIN, EXPRESSED"/>
    <property type="match status" value="1"/>
</dbReference>
<dbReference type="Pfam" id="PF03478">
    <property type="entry name" value="Beta-prop_KIB1-4"/>
    <property type="match status" value="1"/>
</dbReference>
<dbReference type="InterPro" id="IPR036047">
    <property type="entry name" value="F-box-like_dom_sf"/>
</dbReference>
<feature type="domain" description="F-box" evidence="1">
    <location>
        <begin position="10"/>
        <end position="42"/>
    </location>
</feature>
<dbReference type="PANTHER" id="PTHR44586:SF17">
    <property type="entry name" value="DUF295 DOMAIN-CONTAINING PROTEIN"/>
    <property type="match status" value="1"/>
</dbReference>
<dbReference type="SUPFAM" id="SSF81383">
    <property type="entry name" value="F-box domain"/>
    <property type="match status" value="1"/>
</dbReference>
<gene>
    <name evidence="3" type="ORF">TRAES_3BF134100020CFD_c1</name>
</gene>
<dbReference type="InterPro" id="IPR001810">
    <property type="entry name" value="F-box_dom"/>
</dbReference>
<dbReference type="EMBL" id="HG670306">
    <property type="protein sequence ID" value="CDM81239.1"/>
    <property type="molecule type" value="Genomic_DNA"/>
</dbReference>
<protein>
    <recommendedName>
        <fullName evidence="4">DUF295 domain-containing protein</fullName>
    </recommendedName>
</protein>
<sequence length="413" mass="45151">METTGGARNWSELPEDVLLTTMSAMEVLDVVRASAVCSSWSSTYATFRRLRLPSPKQSPCLLYPHDDAGGPDGMALYSPSADATFRIRLPHDAVVLAGSAYGWLFVTDQAANPYLLNPLTGARAVLPPVTSFQCVVGSSLDDDGNIIYRTEDSNLASHGDDVRFFSVTARVARSWMYRHVALSAGGAAPSCIVLVVHEQPMDLHFARPGDERWSSLSSVGTGFVSAVYNDKDGLFYVLQCCGTVHALDLHGQTSPTARALIRTRGLVAHRRSLAVTPCGDVLLVARTSCLLERLDIYDSRNAFSVYKLDLSAKKKVKLEGIGDHALFLGNKSSAVCAPVVDCPRLRPNCAYLADFSRASIPNRERKVIKKRDVAIYWDFESGVMHNICNMWPLHLLDIPETAPAPIWLTPSPL</sequence>